<dbReference type="GO" id="GO:0006223">
    <property type="term" value="P:uracil salvage"/>
    <property type="evidence" value="ECO:0007669"/>
    <property type="project" value="InterPro"/>
</dbReference>
<dbReference type="FunFam" id="3.40.50.2020:FF:000003">
    <property type="entry name" value="Uracil phosphoribosyltransferase"/>
    <property type="match status" value="1"/>
</dbReference>
<dbReference type="GO" id="GO:0005737">
    <property type="term" value="C:cytoplasm"/>
    <property type="evidence" value="ECO:0007669"/>
    <property type="project" value="UniProtKB-ARBA"/>
</dbReference>
<protein>
    <recommendedName>
        <fullName evidence="4">uracil phosphoribosyltransferase</fullName>
        <ecNumber evidence="4">2.4.2.9</ecNumber>
    </recommendedName>
    <alternativeName>
        <fullName evidence="10">UMP pyrophosphorylase</fullName>
    </alternativeName>
</protein>
<dbReference type="GO" id="GO:0005525">
    <property type="term" value="F:GTP binding"/>
    <property type="evidence" value="ECO:0007669"/>
    <property type="project" value="UniProtKB-KW"/>
</dbReference>
<accession>A0A139APQ3</accession>
<name>A0A139APQ3_GONPJ</name>
<dbReference type="SUPFAM" id="SSF53271">
    <property type="entry name" value="PRTase-like"/>
    <property type="match status" value="1"/>
</dbReference>
<dbReference type="PANTHER" id="PTHR32315">
    <property type="entry name" value="ADENINE PHOSPHORIBOSYLTRANSFERASE"/>
    <property type="match status" value="1"/>
</dbReference>
<evidence type="ECO:0000256" key="9">
    <source>
        <dbReference type="ARBA" id="ARBA00023134"/>
    </source>
</evidence>
<keyword evidence="8" id="KW-0547">Nucleotide-binding</keyword>
<dbReference type="EC" id="2.4.2.9" evidence="4"/>
<organism evidence="12 13">
    <name type="scientific">Gonapodya prolifera (strain JEL478)</name>
    <name type="common">Monoblepharis prolifera</name>
    <dbReference type="NCBI Taxonomy" id="1344416"/>
    <lineage>
        <taxon>Eukaryota</taxon>
        <taxon>Fungi</taxon>
        <taxon>Fungi incertae sedis</taxon>
        <taxon>Chytridiomycota</taxon>
        <taxon>Chytridiomycota incertae sedis</taxon>
        <taxon>Monoblepharidomycetes</taxon>
        <taxon>Monoblepharidales</taxon>
        <taxon>Gonapodyaceae</taxon>
        <taxon>Gonapodya</taxon>
    </lineage>
</organism>
<dbReference type="Gene3D" id="3.40.50.2020">
    <property type="match status" value="1"/>
</dbReference>
<comment type="pathway">
    <text evidence="2">Pyrimidine metabolism; UMP biosynthesis via salvage pathway; UMP from uracil: step 1/1.</text>
</comment>
<dbReference type="PANTHER" id="PTHR32315:SF4">
    <property type="entry name" value="URACIL PHOSPHORIBOSYLTRANSFERASE, CHLOROPLASTIC"/>
    <property type="match status" value="1"/>
</dbReference>
<dbReference type="CDD" id="cd06223">
    <property type="entry name" value="PRTases_typeI"/>
    <property type="match status" value="1"/>
</dbReference>
<dbReference type="UniPathway" id="UPA00574">
    <property type="reaction ID" value="UER00636"/>
</dbReference>
<dbReference type="NCBIfam" id="NF001097">
    <property type="entry name" value="PRK00129.1"/>
    <property type="match status" value="1"/>
</dbReference>
<sequence length="208" mass="22959">MSLHVSRHPLVLHKLSQLRDKRQPPVVVRNLVTELTLMLVYEAVSDFQLINAGEQQTPIGPYDHVRIGTRVAVVPIMRAGTGMLEGVLGMLPGAKVHHLGIFREQATLQPVEYYNKLPQTVEVDVCIVLDPMIATAGTAVAAVNTIKDWGCKRIKFLSLCAARPGLERLQEAHPDIEIYVSQVDDNLSEDGYVMPGLGDIGDRLFNTD</sequence>
<dbReference type="InterPro" id="IPR005765">
    <property type="entry name" value="UPRT"/>
</dbReference>
<dbReference type="OMA" id="KPAHIKQ"/>
<evidence type="ECO:0000313" key="13">
    <source>
        <dbReference type="Proteomes" id="UP000070544"/>
    </source>
</evidence>
<evidence type="ECO:0000256" key="10">
    <source>
        <dbReference type="ARBA" id="ARBA00031082"/>
    </source>
</evidence>
<keyword evidence="9" id="KW-0342">GTP-binding</keyword>
<feature type="domain" description="Phosphoribosyltransferase" evidence="11">
    <location>
        <begin position="5"/>
        <end position="207"/>
    </location>
</feature>
<dbReference type="OrthoDB" id="10257085at2759"/>
<dbReference type="InterPro" id="IPR050054">
    <property type="entry name" value="UPRTase/APRTase"/>
</dbReference>
<evidence type="ECO:0000256" key="1">
    <source>
        <dbReference type="ARBA" id="ARBA00001946"/>
    </source>
</evidence>
<dbReference type="Proteomes" id="UP000070544">
    <property type="component" value="Unassembled WGS sequence"/>
</dbReference>
<comment type="similarity">
    <text evidence="3">Belongs to the UPRTase family.</text>
</comment>
<dbReference type="STRING" id="1344416.A0A139APQ3"/>
<keyword evidence="6 12" id="KW-0328">Glycosyltransferase</keyword>
<dbReference type="Pfam" id="PF14681">
    <property type="entry name" value="UPRTase"/>
    <property type="match status" value="1"/>
</dbReference>
<proteinExistence type="inferred from homology"/>
<dbReference type="EMBL" id="KQ965741">
    <property type="protein sequence ID" value="KXS18634.1"/>
    <property type="molecule type" value="Genomic_DNA"/>
</dbReference>
<evidence type="ECO:0000256" key="5">
    <source>
        <dbReference type="ARBA" id="ARBA00022533"/>
    </source>
</evidence>
<evidence type="ECO:0000313" key="12">
    <source>
        <dbReference type="EMBL" id="KXS18634.1"/>
    </source>
</evidence>
<evidence type="ECO:0000256" key="4">
    <source>
        <dbReference type="ARBA" id="ARBA00011894"/>
    </source>
</evidence>
<dbReference type="GO" id="GO:0004845">
    <property type="term" value="F:uracil phosphoribosyltransferase activity"/>
    <property type="evidence" value="ECO:0007669"/>
    <property type="project" value="UniProtKB-EC"/>
</dbReference>
<evidence type="ECO:0000256" key="7">
    <source>
        <dbReference type="ARBA" id="ARBA00022679"/>
    </source>
</evidence>
<reference evidence="12 13" key="1">
    <citation type="journal article" date="2015" name="Genome Biol. Evol.">
        <title>Phylogenomic analyses indicate that early fungi evolved digesting cell walls of algal ancestors of land plants.</title>
        <authorList>
            <person name="Chang Y."/>
            <person name="Wang S."/>
            <person name="Sekimoto S."/>
            <person name="Aerts A.L."/>
            <person name="Choi C."/>
            <person name="Clum A."/>
            <person name="LaButti K.M."/>
            <person name="Lindquist E.A."/>
            <person name="Yee Ngan C."/>
            <person name="Ohm R.A."/>
            <person name="Salamov A.A."/>
            <person name="Grigoriev I.V."/>
            <person name="Spatafora J.W."/>
            <person name="Berbee M.L."/>
        </authorList>
    </citation>
    <scope>NUCLEOTIDE SEQUENCE [LARGE SCALE GENOMIC DNA]</scope>
    <source>
        <strain evidence="12 13">JEL478</strain>
    </source>
</reference>
<evidence type="ECO:0000259" key="11">
    <source>
        <dbReference type="Pfam" id="PF14681"/>
    </source>
</evidence>
<evidence type="ECO:0000256" key="8">
    <source>
        <dbReference type="ARBA" id="ARBA00022741"/>
    </source>
</evidence>
<keyword evidence="5" id="KW-0021">Allosteric enzyme</keyword>
<keyword evidence="13" id="KW-1185">Reference proteome</keyword>
<dbReference type="InterPro" id="IPR029057">
    <property type="entry name" value="PRTase-like"/>
</dbReference>
<gene>
    <name evidence="12" type="ORF">M427DRAFT_67657</name>
</gene>
<dbReference type="NCBIfam" id="TIGR01091">
    <property type="entry name" value="upp"/>
    <property type="match status" value="1"/>
</dbReference>
<comment type="cofactor">
    <cofactor evidence="1">
        <name>Mg(2+)</name>
        <dbReference type="ChEBI" id="CHEBI:18420"/>
    </cofactor>
</comment>
<evidence type="ECO:0000256" key="2">
    <source>
        <dbReference type="ARBA" id="ARBA00005180"/>
    </source>
</evidence>
<evidence type="ECO:0000256" key="3">
    <source>
        <dbReference type="ARBA" id="ARBA00009516"/>
    </source>
</evidence>
<dbReference type="GO" id="GO:0044206">
    <property type="term" value="P:UMP salvage"/>
    <property type="evidence" value="ECO:0007669"/>
    <property type="project" value="UniProtKB-UniPathway"/>
</dbReference>
<dbReference type="InterPro" id="IPR000836">
    <property type="entry name" value="PRTase_dom"/>
</dbReference>
<keyword evidence="7 12" id="KW-0808">Transferase</keyword>
<dbReference type="AlphaFoldDB" id="A0A139APQ3"/>
<evidence type="ECO:0000256" key="6">
    <source>
        <dbReference type="ARBA" id="ARBA00022676"/>
    </source>
</evidence>